<keyword evidence="8" id="KW-1185">Reference proteome</keyword>
<feature type="compositionally biased region" description="Polar residues" evidence="4">
    <location>
        <begin position="703"/>
        <end position="712"/>
    </location>
</feature>
<feature type="domain" description="Spaetzle" evidence="6">
    <location>
        <begin position="996"/>
        <end position="1089"/>
    </location>
</feature>
<feature type="region of interest" description="Disordered" evidence="4">
    <location>
        <begin position="783"/>
        <end position="805"/>
    </location>
</feature>
<sequence length="1094" mass="121522">MDWTSKVLFQITLLATLCEVYCVRLNPFTGFSDNYEPLTDFSINQGAYLPNMPMLSIYPKINDDSLNTMIGLPSLNSQMLSFSNPLLPSLSQTSISRPPSNQNKVKNNRNNNQRSPNSNSQQNQRTGPQKNRAVTLDVRGGGYKLEQKQNNRPYKAPVAAGSVRNTQRPNSNSNNNRNGGRNPGRPNNMPPRNRKPNNQRPRGPTMKNPHYNMKFETSLPSMPPNVEFVSPENVLPFHPRIYKQFLQQNKQFGSFLQNMEKMNPPKAKPQNNRNFGGPPFPGNGRNPGKQLPSKMTRNRGNQMSSSFAQSSQFSNFAPNFQTPGGQTPGSEMPPQFNFLQKQNAGKLFNPPFDANFFNQDTNFFSSFGQTSGGSPVLNQFQQQQQIGNQGKLPNMQPQGPPVANIPSTNTYQNSKPPSFGNSNPSYPGAVESPAIESGMPASFGNFFGSNQGMAQYDGNNMQSNTKIPDKEFQQMVQYYQQLQQQSSAPPRQYPAPPSPLGSASFSESPQSSSLISNYPPTQQFPNLSEQTNPYNEYQFMQDSSHQNAQTQIPGGQSLSYGKNANLPYEDSVLPSRYQANQDQVKSQLSDIHDQTDYTMPPFSPVDPLASAIDGSHQDIQDYYGYQQVSSNHKPSLYSNEQIAQNGGSSGMREISPYSEEKNSPEYETPLKDSNSKSISEESTAGYMTPEQLFAPHSTGLQSESKFVLSSSHGESKPSKDSLEAEASGSSVNEKHEGSERAALHLPEEVSIYVARQTDSPYLYEFTEAYDPFSFEANEKVKIESESSKQNDQTDSFDETESDEKINQSIKEFQKLLTKAPKSSYMVQPTESTSASTTSQTTTTRIPVYKKASDAEAEEMKNHKTTHSYMFQNKAPDTTTAAPTTTTTPLPTSSSTAVATPSYYHEPETPACARYNNLTYCLQDTEYPKDDIKRAIEKNRHPLDHFLIDISASSDVIDDSLNKVFENSVPLQSTSVSYSYEGKAISPSKGEVNNTAGCISNVQYAKPLRAINTAGLWKIIVNVEFEETGANYTQTVRIEECSHTTGYVATCGTETISACLQQYKLYRLLAWEPNRGFYIDAFLLPISCFCGSQQS</sequence>
<dbReference type="Pfam" id="PF16077">
    <property type="entry name" value="Spaetzle"/>
    <property type="match status" value="1"/>
</dbReference>
<dbReference type="GO" id="GO:0021556">
    <property type="term" value="P:central nervous system formation"/>
    <property type="evidence" value="ECO:0007669"/>
    <property type="project" value="TreeGrafter"/>
</dbReference>
<feature type="region of interest" description="Disordered" evidence="4">
    <location>
        <begin position="90"/>
        <end position="210"/>
    </location>
</feature>
<keyword evidence="3" id="KW-0325">Glycoprotein</keyword>
<dbReference type="SUPFAM" id="SSF57501">
    <property type="entry name" value="Cystine-knot cytokines"/>
    <property type="match status" value="1"/>
</dbReference>
<dbReference type="EMBL" id="JABXBU010002228">
    <property type="protein sequence ID" value="KAF8772036.1"/>
    <property type="molecule type" value="Genomic_DNA"/>
</dbReference>
<keyword evidence="1 5" id="KW-0732">Signal</keyword>
<evidence type="ECO:0000313" key="8">
    <source>
        <dbReference type="Proteomes" id="UP000807504"/>
    </source>
</evidence>
<feature type="region of interest" description="Disordered" evidence="4">
    <location>
        <begin position="640"/>
        <end position="681"/>
    </location>
</feature>
<evidence type="ECO:0000256" key="2">
    <source>
        <dbReference type="ARBA" id="ARBA00023157"/>
    </source>
</evidence>
<feature type="region of interest" description="Disordered" evidence="4">
    <location>
        <begin position="875"/>
        <end position="901"/>
    </location>
</feature>
<feature type="compositionally biased region" description="Basic and acidic residues" evidence="4">
    <location>
        <begin position="658"/>
        <end position="674"/>
    </location>
</feature>
<dbReference type="InterPro" id="IPR052444">
    <property type="entry name" value="Spz/Toll_ligand-like"/>
</dbReference>
<dbReference type="PANTHER" id="PTHR23199">
    <property type="entry name" value="NEUROTROPHIN 1-RELATED"/>
    <property type="match status" value="1"/>
</dbReference>
<feature type="compositionally biased region" description="Low complexity" evidence="4">
    <location>
        <begin position="877"/>
        <end position="901"/>
    </location>
</feature>
<feature type="region of interest" description="Disordered" evidence="4">
    <location>
        <begin position="703"/>
        <end position="745"/>
    </location>
</feature>
<reference evidence="7" key="2">
    <citation type="submission" date="2020-06" db="EMBL/GenBank/DDBJ databases">
        <authorList>
            <person name="Sheffer M."/>
        </authorList>
    </citation>
    <scope>NUCLEOTIDE SEQUENCE</scope>
</reference>
<dbReference type="InterPro" id="IPR029034">
    <property type="entry name" value="Cystine-knot_cytokine"/>
</dbReference>
<dbReference type="GO" id="GO:0005121">
    <property type="term" value="F:Toll binding"/>
    <property type="evidence" value="ECO:0007669"/>
    <property type="project" value="TreeGrafter"/>
</dbReference>
<gene>
    <name evidence="7" type="ORF">HNY73_019383</name>
</gene>
<dbReference type="AlphaFoldDB" id="A0A8T0EGB2"/>
<evidence type="ECO:0000256" key="4">
    <source>
        <dbReference type="SAM" id="MobiDB-lite"/>
    </source>
</evidence>
<dbReference type="GO" id="GO:0045087">
    <property type="term" value="P:innate immune response"/>
    <property type="evidence" value="ECO:0007669"/>
    <property type="project" value="TreeGrafter"/>
</dbReference>
<protein>
    <submittedName>
        <fullName evidence="7">Neurotrophin 1 like protein</fullName>
    </submittedName>
</protein>
<keyword evidence="2" id="KW-1015">Disulfide bond</keyword>
<dbReference type="GO" id="GO:0005615">
    <property type="term" value="C:extracellular space"/>
    <property type="evidence" value="ECO:0007669"/>
    <property type="project" value="UniProtKB-ARBA"/>
</dbReference>
<feature type="signal peptide" evidence="5">
    <location>
        <begin position="1"/>
        <end position="22"/>
    </location>
</feature>
<feature type="chain" id="PRO_5035804577" evidence="5">
    <location>
        <begin position="23"/>
        <end position="1094"/>
    </location>
</feature>
<evidence type="ECO:0000259" key="6">
    <source>
        <dbReference type="Pfam" id="PF16077"/>
    </source>
</evidence>
<organism evidence="7 8">
    <name type="scientific">Argiope bruennichi</name>
    <name type="common">Wasp spider</name>
    <name type="synonym">Aranea bruennichi</name>
    <dbReference type="NCBI Taxonomy" id="94029"/>
    <lineage>
        <taxon>Eukaryota</taxon>
        <taxon>Metazoa</taxon>
        <taxon>Ecdysozoa</taxon>
        <taxon>Arthropoda</taxon>
        <taxon>Chelicerata</taxon>
        <taxon>Arachnida</taxon>
        <taxon>Araneae</taxon>
        <taxon>Araneomorphae</taxon>
        <taxon>Entelegynae</taxon>
        <taxon>Araneoidea</taxon>
        <taxon>Araneidae</taxon>
        <taxon>Argiope</taxon>
    </lineage>
</organism>
<feature type="compositionally biased region" description="Low complexity" evidence="4">
    <location>
        <begin position="99"/>
        <end position="124"/>
    </location>
</feature>
<evidence type="ECO:0000256" key="3">
    <source>
        <dbReference type="ARBA" id="ARBA00023180"/>
    </source>
</evidence>
<evidence type="ECO:0000256" key="1">
    <source>
        <dbReference type="ARBA" id="ARBA00022729"/>
    </source>
</evidence>
<feature type="region of interest" description="Disordered" evidence="4">
    <location>
        <begin position="579"/>
        <end position="612"/>
    </location>
</feature>
<feature type="compositionally biased region" description="Low complexity" evidence="4">
    <location>
        <begin position="269"/>
        <end position="288"/>
    </location>
</feature>
<feature type="region of interest" description="Disordered" evidence="4">
    <location>
        <begin position="389"/>
        <end position="433"/>
    </location>
</feature>
<dbReference type="GO" id="GO:0008083">
    <property type="term" value="F:growth factor activity"/>
    <property type="evidence" value="ECO:0007669"/>
    <property type="project" value="TreeGrafter"/>
</dbReference>
<feature type="compositionally biased region" description="Low complexity" evidence="4">
    <location>
        <begin position="502"/>
        <end position="516"/>
    </location>
</feature>
<feature type="compositionally biased region" description="Polar residues" evidence="4">
    <location>
        <begin position="579"/>
        <end position="589"/>
    </location>
</feature>
<reference evidence="7" key="1">
    <citation type="journal article" date="2020" name="bioRxiv">
        <title>Chromosome-level reference genome of the European wasp spider Argiope bruennichi: a resource for studies on range expansion and evolutionary adaptation.</title>
        <authorList>
            <person name="Sheffer M.M."/>
            <person name="Hoppe A."/>
            <person name="Krehenwinkel H."/>
            <person name="Uhl G."/>
            <person name="Kuss A.W."/>
            <person name="Jensen L."/>
            <person name="Jensen C."/>
            <person name="Gillespie R.G."/>
            <person name="Hoff K.J."/>
            <person name="Prost S."/>
        </authorList>
    </citation>
    <scope>NUCLEOTIDE SEQUENCE</scope>
</reference>
<accession>A0A8T0EGB2</accession>
<evidence type="ECO:0000256" key="5">
    <source>
        <dbReference type="SAM" id="SignalP"/>
    </source>
</evidence>
<comment type="caution">
    <text evidence="7">The sequence shown here is derived from an EMBL/GenBank/DDBJ whole genome shotgun (WGS) entry which is preliminary data.</text>
</comment>
<feature type="region of interest" description="Disordered" evidence="4">
    <location>
        <begin position="264"/>
        <end position="308"/>
    </location>
</feature>
<dbReference type="Proteomes" id="UP000807504">
    <property type="component" value="Unassembled WGS sequence"/>
</dbReference>
<feature type="compositionally biased region" description="Basic and acidic residues" evidence="4">
    <location>
        <begin position="732"/>
        <end position="745"/>
    </location>
</feature>
<feature type="compositionally biased region" description="Polar residues" evidence="4">
    <location>
        <begin position="518"/>
        <end position="562"/>
    </location>
</feature>
<dbReference type="PANTHER" id="PTHR23199:SF12">
    <property type="entry name" value="NEUROTROPHIN 1-RELATED"/>
    <property type="match status" value="1"/>
</dbReference>
<evidence type="ECO:0000313" key="7">
    <source>
        <dbReference type="EMBL" id="KAF8772036.1"/>
    </source>
</evidence>
<feature type="compositionally biased region" description="Basic and acidic residues" evidence="4">
    <location>
        <begin position="713"/>
        <end position="722"/>
    </location>
</feature>
<feature type="compositionally biased region" description="Polar residues" evidence="4">
    <location>
        <begin position="405"/>
        <end position="425"/>
    </location>
</feature>
<feature type="region of interest" description="Disordered" evidence="4">
    <location>
        <begin position="482"/>
        <end position="566"/>
    </location>
</feature>
<dbReference type="InterPro" id="IPR032104">
    <property type="entry name" value="Spaetzle"/>
</dbReference>
<name>A0A8T0EGB2_ARGBR</name>
<proteinExistence type="predicted"/>
<dbReference type="Gene3D" id="2.10.90.10">
    <property type="entry name" value="Cystine-knot cytokines"/>
    <property type="match status" value="1"/>
</dbReference>
<feature type="compositionally biased region" description="Low complexity" evidence="4">
    <location>
        <begin position="164"/>
        <end position="191"/>
    </location>
</feature>